<comment type="caution">
    <text evidence="2">The sequence shown here is derived from an EMBL/GenBank/DDBJ whole genome shotgun (WGS) entry which is preliminary data.</text>
</comment>
<gene>
    <name evidence="2" type="ORF">DRB17_05575</name>
</gene>
<dbReference type="RefSeq" id="WP_114581206.1">
    <property type="nucleotide sequence ID" value="NZ_QPMH01000004.1"/>
</dbReference>
<evidence type="ECO:0000313" key="2">
    <source>
        <dbReference type="EMBL" id="RDD62631.1"/>
    </source>
</evidence>
<dbReference type="AlphaFoldDB" id="A0A369TBB7"/>
<protein>
    <submittedName>
        <fullName evidence="2">Uncharacterized protein</fullName>
    </submittedName>
</protein>
<feature type="compositionally biased region" description="Low complexity" evidence="1">
    <location>
        <begin position="8"/>
        <end position="17"/>
    </location>
</feature>
<accession>A0A369TBB7</accession>
<evidence type="ECO:0000313" key="3">
    <source>
        <dbReference type="Proteomes" id="UP000253941"/>
    </source>
</evidence>
<dbReference type="EMBL" id="QPMH01000004">
    <property type="protein sequence ID" value="RDD62631.1"/>
    <property type="molecule type" value="Genomic_DNA"/>
</dbReference>
<keyword evidence="3" id="KW-1185">Reference proteome</keyword>
<dbReference type="Proteomes" id="UP000253941">
    <property type="component" value="Unassembled WGS sequence"/>
</dbReference>
<sequence>MAATRNPGAGASAAGASRLVTQAADKPKHNAPSLPLQRQAEALHQRGPRPLGELLAEVLERLDADEADWLRRRLERYNAIPPETYRAVGADTFPPLPIREVS</sequence>
<evidence type="ECO:0000256" key="1">
    <source>
        <dbReference type="SAM" id="MobiDB-lite"/>
    </source>
</evidence>
<reference evidence="2 3" key="1">
    <citation type="submission" date="2018-07" db="EMBL/GenBank/DDBJ databases">
        <title>Venubactetium sediminum gen. nov., sp. nov., isolated from a marine solar saltern.</title>
        <authorList>
            <person name="Wang S."/>
        </authorList>
    </citation>
    <scope>NUCLEOTIDE SEQUENCE [LARGE SCALE GENOMIC DNA]</scope>
    <source>
        <strain evidence="2 3">WD2A32</strain>
    </source>
</reference>
<proteinExistence type="predicted"/>
<organism evidence="2 3">
    <name type="scientific">Ferruginivarius sediminum</name>
    <dbReference type="NCBI Taxonomy" id="2661937"/>
    <lineage>
        <taxon>Bacteria</taxon>
        <taxon>Pseudomonadati</taxon>
        <taxon>Pseudomonadota</taxon>
        <taxon>Alphaproteobacteria</taxon>
        <taxon>Rhodospirillales</taxon>
        <taxon>Rhodospirillaceae</taxon>
        <taxon>Ferruginivarius</taxon>
    </lineage>
</organism>
<feature type="region of interest" description="Disordered" evidence="1">
    <location>
        <begin position="1"/>
        <end position="36"/>
    </location>
</feature>
<name>A0A369TBB7_9PROT</name>